<evidence type="ECO:0000256" key="2">
    <source>
        <dbReference type="SAM" id="MobiDB-lite"/>
    </source>
</evidence>
<protein>
    <recommendedName>
        <fullName evidence="5">BZIP domain-containing protein</fullName>
    </recommendedName>
</protein>
<dbReference type="AlphaFoldDB" id="A0A9W9JBW5"/>
<gene>
    <name evidence="3" type="ORF">N7472_006511</name>
</gene>
<evidence type="ECO:0000313" key="3">
    <source>
        <dbReference type="EMBL" id="KAJ5194045.1"/>
    </source>
</evidence>
<dbReference type="Proteomes" id="UP001150879">
    <property type="component" value="Unassembled WGS sequence"/>
</dbReference>
<proteinExistence type="predicted"/>
<dbReference type="GO" id="GO:0003700">
    <property type="term" value="F:DNA-binding transcription factor activity"/>
    <property type="evidence" value="ECO:0007669"/>
    <property type="project" value="InterPro"/>
</dbReference>
<dbReference type="EMBL" id="JAPQKP010000004">
    <property type="protein sequence ID" value="KAJ5194045.1"/>
    <property type="molecule type" value="Genomic_DNA"/>
</dbReference>
<dbReference type="CDD" id="cd14688">
    <property type="entry name" value="bZIP_YAP"/>
    <property type="match status" value="1"/>
</dbReference>
<name>A0A9W9JBW5_9EURO</name>
<dbReference type="InterPro" id="IPR046347">
    <property type="entry name" value="bZIP_sf"/>
</dbReference>
<sequence length="504" mass="57335">MLLDMLSARSYLELSQEADVSTLSRELSPEIKAESDRRLRPRKRPTAQAPRIPDQVDRNSATPDRPVRKRGRPRLDTVKDATAIEERRLQIRRAQRTYRLKKENTIQTLRSRVNILEQTLENVSDLLSGAHNDAINRPNGDATLQPSVDYLARTRELILAEINKARFTSDDDDLQLETNGTPWDSNKFGYEVSHTRPQEKNPIVSSPYPRYTRARSPSPLINRILPTATIYTYSHQESNLSRRLHRFTLEHTYRWLTDPRTEPAFLGRVFGLVPCIHDMPGIRRSFRRTLQSEIGSRLEFIKMPFYTLGGAGKHFPRADVDGNPVDPENSRRPGKILRRMVRILQRGGIQDWDEDWSGEREPVVTSGGLVDEAQVKMGEEERIRSLDLDGEWFDCHDVQGYLEHRGLVLDGSAVRLGVPEALVRDLYGYSPDRSTVSSLYASSDGTTPVNGMGSEPSSSLYTLDVECFFDLLLANLRILGRAPGFRVWDVDAALRSAISRRPFG</sequence>
<comment type="caution">
    <text evidence="3">The sequence shown here is derived from an EMBL/GenBank/DDBJ whole genome shotgun (WGS) entry which is preliminary data.</text>
</comment>
<evidence type="ECO:0008006" key="5">
    <source>
        <dbReference type="Google" id="ProtNLM"/>
    </source>
</evidence>
<keyword evidence="1" id="KW-0175">Coiled coil</keyword>
<feature type="compositionally biased region" description="Basic and acidic residues" evidence="2">
    <location>
        <begin position="27"/>
        <end position="38"/>
    </location>
</feature>
<reference evidence="3" key="2">
    <citation type="journal article" date="2023" name="IMA Fungus">
        <title>Comparative genomic study of the Penicillium genus elucidates a diverse pangenome and 15 lateral gene transfer events.</title>
        <authorList>
            <person name="Petersen C."/>
            <person name="Sorensen T."/>
            <person name="Nielsen M.R."/>
            <person name="Sondergaard T.E."/>
            <person name="Sorensen J.L."/>
            <person name="Fitzpatrick D.A."/>
            <person name="Frisvad J.C."/>
            <person name="Nielsen K.L."/>
        </authorList>
    </citation>
    <scope>NUCLEOTIDE SEQUENCE</scope>
    <source>
        <strain evidence="3">IBT 16849</strain>
    </source>
</reference>
<dbReference type="SUPFAM" id="SSF57959">
    <property type="entry name" value="Leucine zipper domain"/>
    <property type="match status" value="1"/>
</dbReference>
<evidence type="ECO:0000256" key="1">
    <source>
        <dbReference type="SAM" id="Coils"/>
    </source>
</evidence>
<accession>A0A9W9JBW5</accession>
<dbReference type="PANTHER" id="PTHR40618:SF1">
    <property type="entry name" value="B-ZIP TRANSCRIPTION FACTOR (EUROFUNG)"/>
    <property type="match status" value="1"/>
</dbReference>
<feature type="coiled-coil region" evidence="1">
    <location>
        <begin position="99"/>
        <end position="126"/>
    </location>
</feature>
<dbReference type="Gene3D" id="1.20.5.170">
    <property type="match status" value="1"/>
</dbReference>
<keyword evidence="4" id="KW-1185">Reference proteome</keyword>
<organism evidence="3 4">
    <name type="scientific">Penicillium cf. griseofulvum</name>
    <dbReference type="NCBI Taxonomy" id="2972120"/>
    <lineage>
        <taxon>Eukaryota</taxon>
        <taxon>Fungi</taxon>
        <taxon>Dikarya</taxon>
        <taxon>Ascomycota</taxon>
        <taxon>Pezizomycotina</taxon>
        <taxon>Eurotiomycetes</taxon>
        <taxon>Eurotiomycetidae</taxon>
        <taxon>Eurotiales</taxon>
        <taxon>Aspergillaceae</taxon>
        <taxon>Penicillium</taxon>
    </lineage>
</organism>
<reference evidence="3" key="1">
    <citation type="submission" date="2022-11" db="EMBL/GenBank/DDBJ databases">
        <authorList>
            <person name="Petersen C."/>
        </authorList>
    </citation>
    <scope>NUCLEOTIDE SEQUENCE</scope>
    <source>
        <strain evidence="3">IBT 16849</strain>
    </source>
</reference>
<feature type="region of interest" description="Disordered" evidence="2">
    <location>
        <begin position="18"/>
        <end position="74"/>
    </location>
</feature>
<dbReference type="PANTHER" id="PTHR40618">
    <property type="entry name" value="B-ZIP TRANSCRIPTION FACTOR (EUROFUNG)-RELATED"/>
    <property type="match status" value="1"/>
</dbReference>
<evidence type="ECO:0000313" key="4">
    <source>
        <dbReference type="Proteomes" id="UP001150879"/>
    </source>
</evidence>